<dbReference type="GeneID" id="98067921"/>
<dbReference type="Gene3D" id="3.10.620.30">
    <property type="match status" value="1"/>
</dbReference>
<comment type="caution">
    <text evidence="2">The sequence shown here is derived from an EMBL/GenBank/DDBJ whole genome shotgun (WGS) entry which is preliminary data.</text>
</comment>
<dbReference type="eggNOG" id="COG1305">
    <property type="taxonomic scope" value="Bacteria"/>
</dbReference>
<dbReference type="SMART" id="SM00460">
    <property type="entry name" value="TGc"/>
    <property type="match status" value="1"/>
</dbReference>
<dbReference type="Pfam" id="PF01841">
    <property type="entry name" value="Transglut_core"/>
    <property type="match status" value="1"/>
</dbReference>
<dbReference type="PATRIC" id="fig|742817.3.peg.268"/>
<dbReference type="EMBL" id="ADMC01000002">
    <property type="protein sequence ID" value="EHP50933.1"/>
    <property type="molecule type" value="Genomic_DNA"/>
</dbReference>
<sequence>MLRIISFLVVFLCLAACREERHFITDTAYRRTVEEDFEHKKQLLSGSQEDLFLIFNQPLTLEEREALEFIYAYAPLTDLATYGGDFLLKNVRQSLKVRAEMPWGKEIPEAIFRHFVLPVRGHNEGLDSSRFVFYRELRERVLSCKTMEEAALEVNHWCHEKAIYQPTNGRTCAPLTMTTTAYGRCGEESVFALAAMRSVGIPARQVYTPRWAHCDDNHAWIEVWTDGQWKYLGACEPEPRLDIAWFTAPVRRGLYIEARVFGKYKSDEEITAMNANLTAVNVTSHYTDVKKAVIRVVDSAGRPVEGASVEYKIYNYGEYYPAVTLTTDKQGISSLTVGRGDWIIWASKDGKFGFGELEAAHRDTLKIVMDKGGNEKEQYAYHIIPPVEKEYQALVKDEERAENDRRFMREDSIRNAYIATFMTEDAAQEKAKAWGYPFKSFFRYIQAARGNYPVVLRFLEGESGKGEERKAVAMELLDVLPEKDLQDITVDILEDQLEGAFVYASHPRCPEYKTREYRNLYQEYILNPRIKNEFISAYRKVLSAYLNRESIRTPEELLRKMEEIKVLDSINTINILTPPAGVLKTMITDTRSKEQFFVAACRTMGIAARLNPVDGKPEYRVDDHWKPVSFVAQQTAGPKGELMVVYKGKAVKDPAYYTHFTLSRIKDGKARLLDLGSNAQVDMGGGATYSTIFRSPVALEEGSYILVSGNRKSDGSVLSNMLTFQIKAGKCTRVNLVLQEVQETLTVLGDIDTRMKYIPEGKEKPVRIELPRKGYTALALIGVNQEPTNHLIRDMSGMKADFEAKGIPMVFLFPDLPQLEKFSRSDFRPLPVNMHIGYDYQGKVAGMLKERLGIKNGDNLPIIVMVNKKGEVVFLSQGYRVGLGNQILRFMNL</sequence>
<proteinExistence type="predicted"/>
<reference evidence="2 3" key="1">
    <citation type="submission" date="2012-01" db="EMBL/GenBank/DDBJ databases">
        <title>The Genome Sequence of Odoribacter laneus YIT 12061.</title>
        <authorList>
            <consortium name="The Broad Institute Genome Sequencing Platform"/>
            <person name="Earl A."/>
            <person name="Ward D."/>
            <person name="Feldgarden M."/>
            <person name="Gevers D."/>
            <person name="Morotomi M."/>
            <person name="Young S.K."/>
            <person name="Zeng Q."/>
            <person name="Gargeya S."/>
            <person name="Fitzgerald M."/>
            <person name="Haas B."/>
            <person name="Abouelleil A."/>
            <person name="Alvarado L."/>
            <person name="Arachchi H.M."/>
            <person name="Berlin A."/>
            <person name="Chapman S.B."/>
            <person name="Gearin G."/>
            <person name="Goldberg J."/>
            <person name="Griggs A."/>
            <person name="Gujja S."/>
            <person name="Hansen M."/>
            <person name="Heiman D."/>
            <person name="Howarth C."/>
            <person name="Larimer J."/>
            <person name="Lui A."/>
            <person name="MacDonald P.J.P."/>
            <person name="McCowen C."/>
            <person name="Montmayeur A."/>
            <person name="Murphy C."/>
            <person name="Neiman D."/>
            <person name="Pearson M."/>
            <person name="Priest M."/>
            <person name="Roberts A."/>
            <person name="Saif S."/>
            <person name="Shea T."/>
            <person name="Sisk P."/>
            <person name="Stolte C."/>
            <person name="Sykes S."/>
            <person name="Wortman J."/>
            <person name="Nusbaum C."/>
            <person name="Birren B."/>
        </authorList>
    </citation>
    <scope>NUCLEOTIDE SEQUENCE [LARGE SCALE GENOMIC DNA]</scope>
    <source>
        <strain evidence="2 3">YIT 12061</strain>
    </source>
</reference>
<name>H1DDC4_9BACT</name>
<dbReference type="HOGENOM" id="CLU_325905_0_0_10"/>
<organism evidence="2 3">
    <name type="scientific">Odoribacter laneus YIT 12061</name>
    <dbReference type="NCBI Taxonomy" id="742817"/>
    <lineage>
        <taxon>Bacteria</taxon>
        <taxon>Pseudomonadati</taxon>
        <taxon>Bacteroidota</taxon>
        <taxon>Bacteroidia</taxon>
        <taxon>Bacteroidales</taxon>
        <taxon>Odoribacteraceae</taxon>
        <taxon>Odoribacter</taxon>
    </lineage>
</organism>
<dbReference type="PANTHER" id="PTHR35532">
    <property type="entry name" value="SIMILAR TO POLYHYDROXYALKANOATE DEPOLYMERASE"/>
    <property type="match status" value="1"/>
</dbReference>
<evidence type="ECO:0000259" key="1">
    <source>
        <dbReference type="SMART" id="SM00460"/>
    </source>
</evidence>
<dbReference type="Gene3D" id="2.60.40.1120">
    <property type="entry name" value="Carboxypeptidase-like, regulatory domain"/>
    <property type="match status" value="1"/>
</dbReference>
<evidence type="ECO:0000313" key="2">
    <source>
        <dbReference type="EMBL" id="EHP50933.1"/>
    </source>
</evidence>
<protein>
    <recommendedName>
        <fullName evidence="1">Transglutaminase-like domain-containing protein</fullName>
    </recommendedName>
</protein>
<evidence type="ECO:0000313" key="3">
    <source>
        <dbReference type="Proteomes" id="UP000004892"/>
    </source>
</evidence>
<accession>H1DDC4</accession>
<dbReference type="SUPFAM" id="SSF54001">
    <property type="entry name" value="Cysteine proteinases"/>
    <property type="match status" value="1"/>
</dbReference>
<dbReference type="AlphaFoldDB" id="H1DDC4"/>
<dbReference type="RefSeq" id="WP_009135414.1">
    <property type="nucleotide sequence ID" value="NZ_JH594596.1"/>
</dbReference>
<dbReference type="InterPro" id="IPR038765">
    <property type="entry name" value="Papain-like_cys_pep_sf"/>
</dbReference>
<dbReference type="InterPro" id="IPR002931">
    <property type="entry name" value="Transglutaminase-like"/>
</dbReference>
<dbReference type="STRING" id="742817.HMPREF9449_00260"/>
<feature type="domain" description="Transglutaminase-like" evidence="1">
    <location>
        <begin position="177"/>
        <end position="236"/>
    </location>
</feature>
<gene>
    <name evidence="2" type="ORF">HMPREF9449_00260</name>
</gene>
<dbReference type="PANTHER" id="PTHR35532:SF5">
    <property type="entry name" value="CARBOHYDRATE-BINDING DOMAIN-CONTAINING PROTEIN"/>
    <property type="match status" value="1"/>
</dbReference>
<dbReference type="Proteomes" id="UP000004892">
    <property type="component" value="Unassembled WGS sequence"/>
</dbReference>
<keyword evidence="3" id="KW-1185">Reference proteome</keyword>